<name>A0ABX6QTT5_9HYPH</name>
<dbReference type="Proteomes" id="UP000308530">
    <property type="component" value="Plasmid pPRADMK78_01"/>
</dbReference>
<gene>
    <name evidence="1" type="ORF">FE840_018410</name>
</gene>
<organism evidence="1 2">
    <name type="scientific">Peteryoungia desertarenae</name>
    <dbReference type="NCBI Taxonomy" id="1813451"/>
    <lineage>
        <taxon>Bacteria</taxon>
        <taxon>Pseudomonadati</taxon>
        <taxon>Pseudomonadota</taxon>
        <taxon>Alphaproteobacteria</taxon>
        <taxon>Hyphomicrobiales</taxon>
        <taxon>Rhizobiaceae</taxon>
        <taxon>Peteryoungia</taxon>
    </lineage>
</organism>
<protein>
    <submittedName>
        <fullName evidence="1">Uncharacterized protein</fullName>
    </submittedName>
</protein>
<reference evidence="1 2" key="1">
    <citation type="submission" date="2020-06" db="EMBL/GenBank/DDBJ databases">
        <title>Genome sequence of Rhizobium sp strain ADMK78.</title>
        <authorList>
            <person name="Rahi P."/>
        </authorList>
    </citation>
    <scope>NUCLEOTIDE SEQUENCE [LARGE SCALE GENOMIC DNA]</scope>
    <source>
        <strain evidence="1 2">ADMK78</strain>
        <plasmid evidence="1 2">pPRADMK78_01</plasmid>
    </source>
</reference>
<evidence type="ECO:0000313" key="1">
    <source>
        <dbReference type="EMBL" id="QLF71627.1"/>
    </source>
</evidence>
<keyword evidence="2" id="KW-1185">Reference proteome</keyword>
<keyword evidence="1" id="KW-0614">Plasmid</keyword>
<proteinExistence type="predicted"/>
<geneLocation type="plasmid" evidence="1 2">
    <name>pPRADMK78_01</name>
</geneLocation>
<accession>A0ABX6QTT5</accession>
<evidence type="ECO:0000313" key="2">
    <source>
        <dbReference type="Proteomes" id="UP000308530"/>
    </source>
</evidence>
<sequence length="49" mass="5619">MEWTITIEGKNEFDDVCRKTVRIDKSWARLFDGDIGLSIEDGKTMITAL</sequence>
<dbReference type="RefSeq" id="WP_171033813.1">
    <property type="nucleotide sequence ID" value="NZ_CP058351.1"/>
</dbReference>
<dbReference type="EMBL" id="CP058351">
    <property type="protein sequence ID" value="QLF71627.1"/>
    <property type="molecule type" value="Genomic_DNA"/>
</dbReference>